<feature type="compositionally biased region" description="Polar residues" evidence="1">
    <location>
        <begin position="121"/>
        <end position="130"/>
    </location>
</feature>
<feature type="compositionally biased region" description="Basic residues" evidence="1">
    <location>
        <begin position="89"/>
        <end position="102"/>
    </location>
</feature>
<dbReference type="Proteomes" id="UP000008743">
    <property type="component" value="Unassembled WGS sequence"/>
</dbReference>
<feature type="compositionally biased region" description="Basic and acidic residues" evidence="1">
    <location>
        <begin position="103"/>
        <end position="116"/>
    </location>
</feature>
<feature type="region of interest" description="Disordered" evidence="1">
    <location>
        <begin position="78"/>
        <end position="136"/>
    </location>
</feature>
<accession>A0A0D2VYP1</accession>
<gene>
    <name evidence="2" type="ORF">CAOG_010058</name>
</gene>
<reference evidence="3" key="1">
    <citation type="submission" date="2011-02" db="EMBL/GenBank/DDBJ databases">
        <title>The Genome Sequence of Capsaspora owczarzaki ATCC 30864.</title>
        <authorList>
            <person name="Russ C."/>
            <person name="Cuomo C."/>
            <person name="Burger G."/>
            <person name="Gray M.W."/>
            <person name="Holland P.W.H."/>
            <person name="King N."/>
            <person name="Lang F.B.F."/>
            <person name="Roger A.J."/>
            <person name="Ruiz-Trillo I."/>
            <person name="Young S.K."/>
            <person name="Zeng Q."/>
            <person name="Gargeya S."/>
            <person name="Alvarado L."/>
            <person name="Berlin A."/>
            <person name="Chapman S.B."/>
            <person name="Chen Z."/>
            <person name="Freedman E."/>
            <person name="Gellesch M."/>
            <person name="Goldberg J."/>
            <person name="Griggs A."/>
            <person name="Gujja S."/>
            <person name="Heilman E."/>
            <person name="Heiman D."/>
            <person name="Howarth C."/>
            <person name="Mehta T."/>
            <person name="Neiman D."/>
            <person name="Pearson M."/>
            <person name="Roberts A."/>
            <person name="Saif S."/>
            <person name="Shea T."/>
            <person name="Shenoy N."/>
            <person name="Sisk P."/>
            <person name="Stolte C."/>
            <person name="Sykes S."/>
            <person name="White J."/>
            <person name="Yandava C."/>
            <person name="Haas B."/>
            <person name="Nusbaum C."/>
            <person name="Birren B."/>
        </authorList>
    </citation>
    <scope>NUCLEOTIDE SEQUENCE</scope>
    <source>
        <strain evidence="3">ATCC 30864</strain>
    </source>
</reference>
<name>A0A0D2VYP1_CAPO3</name>
<evidence type="ECO:0000256" key="1">
    <source>
        <dbReference type="SAM" id="MobiDB-lite"/>
    </source>
</evidence>
<dbReference type="EMBL" id="KE346372">
    <property type="protein sequence ID" value="KJE96857.1"/>
    <property type="molecule type" value="Genomic_DNA"/>
</dbReference>
<dbReference type="InParanoid" id="A0A0D2VYP1"/>
<proteinExistence type="predicted"/>
<evidence type="ECO:0000313" key="3">
    <source>
        <dbReference type="Proteomes" id="UP000008743"/>
    </source>
</evidence>
<dbReference type="AlphaFoldDB" id="A0A0D2VYP1"/>
<evidence type="ECO:0000313" key="2">
    <source>
        <dbReference type="EMBL" id="KJE96857.1"/>
    </source>
</evidence>
<keyword evidence="3" id="KW-1185">Reference proteome</keyword>
<sequence>MLSVIQASQRGWCCSSSSSVMARSPALFLLPAHNRSLQCHGSTQTGAPAVAVAVMTAAAAFPPRGSFFHSAAAACAAAQSPPHSTSTAHGRRGRATTKSRRPDHHEQMMSGRDSRVLESVQGLSGANRSQDPVDTHSEELVQARFRAWHKRQRVSYERVS</sequence>
<protein>
    <submittedName>
        <fullName evidence="2">Uncharacterized protein</fullName>
    </submittedName>
</protein>
<organism evidence="2 3">
    <name type="scientific">Capsaspora owczarzaki (strain ATCC 30864)</name>
    <dbReference type="NCBI Taxonomy" id="595528"/>
    <lineage>
        <taxon>Eukaryota</taxon>
        <taxon>Filasterea</taxon>
        <taxon>Capsaspora</taxon>
    </lineage>
</organism>